<gene>
    <name evidence="8" type="ORF">SAMN06265379_101331</name>
</gene>
<evidence type="ECO:0000256" key="4">
    <source>
        <dbReference type="ARBA" id="ARBA00017099"/>
    </source>
</evidence>
<dbReference type="EC" id="1.1.1.133" evidence="3 6"/>
<protein>
    <recommendedName>
        <fullName evidence="4 6">dTDP-4-dehydrorhamnose reductase</fullName>
        <ecNumber evidence="3 6">1.1.1.133</ecNumber>
    </recommendedName>
</protein>
<evidence type="ECO:0000256" key="3">
    <source>
        <dbReference type="ARBA" id="ARBA00012929"/>
    </source>
</evidence>
<reference evidence="8 9" key="1">
    <citation type="submission" date="2017-05" db="EMBL/GenBank/DDBJ databases">
        <authorList>
            <person name="Varghese N."/>
            <person name="Submissions S."/>
        </authorList>
    </citation>
    <scope>NUCLEOTIDE SEQUENCE [LARGE SCALE GENOMIC DNA]</scope>
    <source>
        <strain evidence="8 9">DSM 27040</strain>
    </source>
</reference>
<evidence type="ECO:0000256" key="6">
    <source>
        <dbReference type="RuleBase" id="RU364082"/>
    </source>
</evidence>
<dbReference type="Gene3D" id="3.90.25.10">
    <property type="entry name" value="UDP-galactose 4-epimerase, domain 1"/>
    <property type="match status" value="1"/>
</dbReference>
<dbReference type="Proteomes" id="UP000319040">
    <property type="component" value="Unassembled WGS sequence"/>
</dbReference>
<keyword evidence="6" id="KW-0560">Oxidoreductase</keyword>
<organism evidence="8 9">
    <name type="scientific">Saccharicrinis carchari</name>
    <dbReference type="NCBI Taxonomy" id="1168039"/>
    <lineage>
        <taxon>Bacteria</taxon>
        <taxon>Pseudomonadati</taxon>
        <taxon>Bacteroidota</taxon>
        <taxon>Bacteroidia</taxon>
        <taxon>Marinilabiliales</taxon>
        <taxon>Marinilabiliaceae</taxon>
        <taxon>Saccharicrinis</taxon>
    </lineage>
</organism>
<feature type="domain" description="RmlD-like substrate binding" evidence="7">
    <location>
        <begin position="3"/>
        <end position="285"/>
    </location>
</feature>
<accession>A0A521AQS2</accession>
<dbReference type="GO" id="GO:0019305">
    <property type="term" value="P:dTDP-rhamnose biosynthetic process"/>
    <property type="evidence" value="ECO:0007669"/>
    <property type="project" value="UniProtKB-UniPathway"/>
</dbReference>
<evidence type="ECO:0000256" key="2">
    <source>
        <dbReference type="ARBA" id="ARBA00010944"/>
    </source>
</evidence>
<evidence type="ECO:0000256" key="1">
    <source>
        <dbReference type="ARBA" id="ARBA00004781"/>
    </source>
</evidence>
<keyword evidence="6" id="KW-0521">NADP</keyword>
<dbReference type="InterPro" id="IPR029903">
    <property type="entry name" value="RmlD-like-bd"/>
</dbReference>
<name>A0A521AQS2_SACCC</name>
<dbReference type="OrthoDB" id="9803892at2"/>
<sequence>MTKILVCGANGQLGQSIRSIHDQYIDLEMVFTDIEELDICNPDQLITYTQQADIDYLINCAAYTAVDKAEHEQVMARKLNADAVKNIGIAATQNNFKVIHISTDYVFDGKTFKPYSENVLAVPESFYGQTKLLGEKYLMETQPDSMIIRTAWLYSEFGNNFVKTMIKLGKQKSELSIVADQVGSPTYAIDLAQAILTIITKIHNGIYIFKPGIYHYSNEGVCSWYDFTLYIHRIMGIDCKITPIESKDYPTAAPRPFYSVLNKSKIKTSYKINIPHWGWSLEKCLCILKADRSVGIQEITN</sequence>
<dbReference type="CDD" id="cd05254">
    <property type="entry name" value="dTDP_HR_like_SDR_e"/>
    <property type="match status" value="1"/>
</dbReference>
<evidence type="ECO:0000256" key="5">
    <source>
        <dbReference type="ARBA" id="ARBA00048200"/>
    </source>
</evidence>
<dbReference type="Pfam" id="PF04321">
    <property type="entry name" value="RmlD_sub_bind"/>
    <property type="match status" value="1"/>
</dbReference>
<evidence type="ECO:0000259" key="7">
    <source>
        <dbReference type="Pfam" id="PF04321"/>
    </source>
</evidence>
<dbReference type="GO" id="GO:0008831">
    <property type="term" value="F:dTDP-4-dehydrorhamnose reductase activity"/>
    <property type="evidence" value="ECO:0007669"/>
    <property type="project" value="UniProtKB-EC"/>
</dbReference>
<dbReference type="RefSeq" id="WP_142531721.1">
    <property type="nucleotide sequence ID" value="NZ_FXTB01000001.1"/>
</dbReference>
<comment type="pathway">
    <text evidence="1 6">Carbohydrate biosynthesis; dTDP-L-rhamnose biosynthesis.</text>
</comment>
<comment type="similarity">
    <text evidence="2 6">Belongs to the dTDP-4-dehydrorhamnose reductase family.</text>
</comment>
<dbReference type="GO" id="GO:0005829">
    <property type="term" value="C:cytosol"/>
    <property type="evidence" value="ECO:0007669"/>
    <property type="project" value="TreeGrafter"/>
</dbReference>
<evidence type="ECO:0000313" key="9">
    <source>
        <dbReference type="Proteomes" id="UP000319040"/>
    </source>
</evidence>
<dbReference type="NCBIfam" id="TIGR01214">
    <property type="entry name" value="rmlD"/>
    <property type="match status" value="1"/>
</dbReference>
<dbReference type="UniPathway" id="UPA00124"/>
<dbReference type="PANTHER" id="PTHR10491:SF4">
    <property type="entry name" value="METHIONINE ADENOSYLTRANSFERASE 2 SUBUNIT BETA"/>
    <property type="match status" value="1"/>
</dbReference>
<dbReference type="Gene3D" id="3.40.50.720">
    <property type="entry name" value="NAD(P)-binding Rossmann-like Domain"/>
    <property type="match status" value="1"/>
</dbReference>
<comment type="catalytic activity">
    <reaction evidence="5">
        <text>dTDP-beta-L-rhamnose + NADP(+) = dTDP-4-dehydro-beta-L-rhamnose + NADPH + H(+)</text>
        <dbReference type="Rhea" id="RHEA:21796"/>
        <dbReference type="ChEBI" id="CHEBI:15378"/>
        <dbReference type="ChEBI" id="CHEBI:57510"/>
        <dbReference type="ChEBI" id="CHEBI:57783"/>
        <dbReference type="ChEBI" id="CHEBI:58349"/>
        <dbReference type="ChEBI" id="CHEBI:62830"/>
        <dbReference type="EC" id="1.1.1.133"/>
    </reaction>
</comment>
<dbReference type="InterPro" id="IPR036291">
    <property type="entry name" value="NAD(P)-bd_dom_sf"/>
</dbReference>
<dbReference type="SUPFAM" id="SSF51735">
    <property type="entry name" value="NAD(P)-binding Rossmann-fold domains"/>
    <property type="match status" value="1"/>
</dbReference>
<keyword evidence="9" id="KW-1185">Reference proteome</keyword>
<dbReference type="AlphaFoldDB" id="A0A521AQS2"/>
<proteinExistence type="inferred from homology"/>
<dbReference type="PANTHER" id="PTHR10491">
    <property type="entry name" value="DTDP-4-DEHYDRORHAMNOSE REDUCTASE"/>
    <property type="match status" value="1"/>
</dbReference>
<dbReference type="EMBL" id="FXTB01000001">
    <property type="protein sequence ID" value="SMO37111.1"/>
    <property type="molecule type" value="Genomic_DNA"/>
</dbReference>
<comment type="function">
    <text evidence="6">Catalyzes the reduction of dTDP-6-deoxy-L-lyxo-4-hexulose to yield dTDP-L-rhamnose.</text>
</comment>
<evidence type="ECO:0000313" key="8">
    <source>
        <dbReference type="EMBL" id="SMO37111.1"/>
    </source>
</evidence>
<dbReference type="InterPro" id="IPR005913">
    <property type="entry name" value="dTDP_dehydrorham_reduct"/>
</dbReference>